<dbReference type="Proteomes" id="UP000507470">
    <property type="component" value="Unassembled WGS sequence"/>
</dbReference>
<proteinExistence type="predicted"/>
<dbReference type="AlphaFoldDB" id="A0A6J8EIT1"/>
<evidence type="ECO:0000313" key="1">
    <source>
        <dbReference type="EMBL" id="CAC5420400.1"/>
    </source>
</evidence>
<evidence type="ECO:0000313" key="2">
    <source>
        <dbReference type="Proteomes" id="UP000507470"/>
    </source>
</evidence>
<name>A0A6J8EIT1_MYTCO</name>
<dbReference type="OrthoDB" id="5971732at2759"/>
<accession>A0A6J8EIT1</accession>
<reference evidence="1 2" key="1">
    <citation type="submission" date="2020-06" db="EMBL/GenBank/DDBJ databases">
        <authorList>
            <person name="Li R."/>
            <person name="Bekaert M."/>
        </authorList>
    </citation>
    <scope>NUCLEOTIDE SEQUENCE [LARGE SCALE GENOMIC DNA]</scope>
    <source>
        <strain evidence="2">wild</strain>
    </source>
</reference>
<dbReference type="EMBL" id="CACVKT020009133">
    <property type="protein sequence ID" value="CAC5420400.1"/>
    <property type="molecule type" value="Genomic_DNA"/>
</dbReference>
<protein>
    <submittedName>
        <fullName evidence="1">Uncharacterized protein</fullName>
    </submittedName>
</protein>
<sequence length="780" mass="90499">MSEISDCREHISKLQTLCRLCNEFIRDSKKKYQKVLYASEIIAIYGIDVKQENDETYPPFVCLRHSRLLYRYRETKGESLSNSNELKLTKPKVYFPPHTIGCEVCSKTDQVRGRPRKRKRTDDYDDAYQSTCPSMNTEFKSNFEEDISHKSTKPLATEYSQLDSLIEYMKDALSKMEDNQKQLVVDLLGNTNPAGHYKTVTNWVKEQSSHPTELPSCDLMNVFDNEQVIGKTWSIKPKNKIAISIITNKAFMELQSPESLQKKADLKPEKKLQLPKIKKDDKAENVNENETIQTSKLQSLINEMIDQDTERYSKMETDHYEQLYYCIDHAIDTVSKEQKQIERNFQDFIDDQVKKDVQDENYIKCEHCGALNGKRKLICTNCSRKDGLKSAKNKKKDGANDSFVKDQDTCYLIIFEEDENDDKSDITEVHSELTQFSHVKSNHDGRHEIILSDPVFCNPNSMITVARVLRKIGEENGIVRYGGNQRHWTFVCCDGLPYLIIKKLKEEAVVCAIEGCGHYEMNLMKSFFELNWTPALEHLCQLMGFESDAAKQFAKACKDHHKTWRLLLIFHLGTLQERKEQAVEVMDPQRCLQTKFGLPVCRNNKLLETIKDHSLSTFNIKSDKGNSRSLGIENGIIAYRILLRKTDYLGKKGDHVSISGMALDEGLVDFLKLSVRKRIHLLKTEFLGHPIQTDHYNFRHPVPVTPSEREKLFSTSNMTNKQLQYEIEKCLDKIEDPFQFDYHKQLYQKEVKTKGKAKLVHFLRELTDVLQNLNKDNERQ</sequence>
<organism evidence="1 2">
    <name type="scientific">Mytilus coruscus</name>
    <name type="common">Sea mussel</name>
    <dbReference type="NCBI Taxonomy" id="42192"/>
    <lineage>
        <taxon>Eukaryota</taxon>
        <taxon>Metazoa</taxon>
        <taxon>Spiralia</taxon>
        <taxon>Lophotrochozoa</taxon>
        <taxon>Mollusca</taxon>
        <taxon>Bivalvia</taxon>
        <taxon>Autobranchia</taxon>
        <taxon>Pteriomorphia</taxon>
        <taxon>Mytilida</taxon>
        <taxon>Mytiloidea</taxon>
        <taxon>Mytilidae</taxon>
        <taxon>Mytilinae</taxon>
        <taxon>Mytilus</taxon>
    </lineage>
</organism>
<gene>
    <name evidence="1" type="ORF">MCOR_52623</name>
</gene>
<keyword evidence="2" id="KW-1185">Reference proteome</keyword>